<dbReference type="Pfam" id="PF12833">
    <property type="entry name" value="HTH_18"/>
    <property type="match status" value="1"/>
</dbReference>
<reference evidence="6" key="1">
    <citation type="submission" date="2022-07" db="EMBL/GenBank/DDBJ databases">
        <title>Complete genome sequence of Salinispirillum sp. LH10-3-1 capable of multiple carbohydrate inversion isolated from a soda lake.</title>
        <authorList>
            <person name="Liu J."/>
            <person name="Zhai Y."/>
            <person name="Zhang H."/>
            <person name="Yang H."/>
            <person name="Qu J."/>
            <person name="Li J."/>
        </authorList>
    </citation>
    <scope>NUCLEOTIDE SEQUENCE</scope>
    <source>
        <strain evidence="6">LH 10-3-1</strain>
    </source>
</reference>
<keyword evidence="2" id="KW-0238">DNA-binding</keyword>
<dbReference type="PANTHER" id="PTHR46796:SF7">
    <property type="entry name" value="ARAC FAMILY TRANSCRIPTIONAL REGULATOR"/>
    <property type="match status" value="1"/>
</dbReference>
<sequence length="246" mass="27423">MDRLTTLLRLSSPQVTEDLQVASGFLVLAEQDQVVRWCHQVSSAHPFLAIRFQHAHAPLTQALPDNLGISWAEDSELAALVRLLTAELMKERCGGGMMRQHLAELMLIRLLRDILEHQRAPAGLLAGLAHPQIARALVALHDHPEHGWTVERLAEHAAMSRTAFIEHFRRVLGEPPGSYIAHWKLMTAQRLLEQGGTVAQAAVRAGYSGPTALTRAYRARFGCSPKHHKATLNHTRDRQPLQEITL</sequence>
<dbReference type="Gene3D" id="1.10.10.60">
    <property type="entry name" value="Homeodomain-like"/>
    <property type="match status" value="2"/>
</dbReference>
<proteinExistence type="predicted"/>
<evidence type="ECO:0000256" key="2">
    <source>
        <dbReference type="ARBA" id="ARBA00023125"/>
    </source>
</evidence>
<keyword evidence="1" id="KW-0805">Transcription regulation</keyword>
<keyword evidence="3" id="KW-0804">Transcription</keyword>
<dbReference type="InterPro" id="IPR009057">
    <property type="entry name" value="Homeodomain-like_sf"/>
</dbReference>
<evidence type="ECO:0000256" key="1">
    <source>
        <dbReference type="ARBA" id="ARBA00023015"/>
    </source>
</evidence>
<dbReference type="SUPFAM" id="SSF46689">
    <property type="entry name" value="Homeodomain-like"/>
    <property type="match status" value="2"/>
</dbReference>
<dbReference type="Pfam" id="PF12852">
    <property type="entry name" value="Cupin_6"/>
    <property type="match status" value="1"/>
</dbReference>
<dbReference type="AlphaFoldDB" id="A0AB38YE30"/>
<evidence type="ECO:0000256" key="3">
    <source>
        <dbReference type="ARBA" id="ARBA00023163"/>
    </source>
</evidence>
<dbReference type="PANTHER" id="PTHR46796">
    <property type="entry name" value="HTH-TYPE TRANSCRIPTIONAL ACTIVATOR RHAS-RELATED"/>
    <property type="match status" value="1"/>
</dbReference>
<dbReference type="InterPro" id="IPR050204">
    <property type="entry name" value="AraC_XylS_family_regulators"/>
</dbReference>
<dbReference type="GO" id="GO:0043565">
    <property type="term" value="F:sequence-specific DNA binding"/>
    <property type="evidence" value="ECO:0007669"/>
    <property type="project" value="InterPro"/>
</dbReference>
<gene>
    <name evidence="6" type="ORF">NFC81_11535</name>
</gene>
<accession>A0AB38YE30</accession>
<dbReference type="PROSITE" id="PS01124">
    <property type="entry name" value="HTH_ARAC_FAMILY_2"/>
    <property type="match status" value="1"/>
</dbReference>
<evidence type="ECO:0000259" key="5">
    <source>
        <dbReference type="PROSITE" id="PS01124"/>
    </source>
</evidence>
<evidence type="ECO:0000313" key="6">
    <source>
        <dbReference type="EMBL" id="WLD57346.1"/>
    </source>
</evidence>
<dbReference type="GO" id="GO:0003700">
    <property type="term" value="F:DNA-binding transcription factor activity"/>
    <property type="evidence" value="ECO:0007669"/>
    <property type="project" value="InterPro"/>
</dbReference>
<protein>
    <submittedName>
        <fullName evidence="6">AraC family transcriptional regulator</fullName>
    </submittedName>
</protein>
<feature type="domain" description="HTH araC/xylS-type" evidence="5">
    <location>
        <begin position="134"/>
        <end position="231"/>
    </location>
</feature>
<dbReference type="InterPro" id="IPR018062">
    <property type="entry name" value="HTH_AraC-typ_CS"/>
</dbReference>
<organism evidence="6">
    <name type="scientific">Salinispirillum sp. LH 10-3-1</name>
    <dbReference type="NCBI Taxonomy" id="2952525"/>
    <lineage>
        <taxon>Bacteria</taxon>
        <taxon>Pseudomonadati</taxon>
        <taxon>Pseudomonadota</taxon>
        <taxon>Gammaproteobacteria</taxon>
        <taxon>Oceanospirillales</taxon>
        <taxon>Saccharospirillaceae</taxon>
        <taxon>Salinispirillum</taxon>
    </lineage>
</organism>
<evidence type="ECO:0000256" key="4">
    <source>
        <dbReference type="SAM" id="MobiDB-lite"/>
    </source>
</evidence>
<feature type="region of interest" description="Disordered" evidence="4">
    <location>
        <begin position="227"/>
        <end position="246"/>
    </location>
</feature>
<dbReference type="InterPro" id="IPR018060">
    <property type="entry name" value="HTH_AraC"/>
</dbReference>
<dbReference type="PROSITE" id="PS00041">
    <property type="entry name" value="HTH_ARAC_FAMILY_1"/>
    <property type="match status" value="1"/>
</dbReference>
<dbReference type="RefSeq" id="WP_304994632.1">
    <property type="nucleotide sequence ID" value="NZ_CP101717.1"/>
</dbReference>
<dbReference type="InterPro" id="IPR032783">
    <property type="entry name" value="AraC_lig"/>
</dbReference>
<name>A0AB38YE30_9GAMM</name>
<dbReference type="EMBL" id="CP101717">
    <property type="protein sequence ID" value="WLD57346.1"/>
    <property type="molecule type" value="Genomic_DNA"/>
</dbReference>
<dbReference type="SMART" id="SM00342">
    <property type="entry name" value="HTH_ARAC"/>
    <property type="match status" value="1"/>
</dbReference>